<organism evidence="11 12">
    <name type="scientific">Cordyceps militaris</name>
    <name type="common">Caterpillar fungus</name>
    <name type="synonym">Clavaria militaris</name>
    <dbReference type="NCBI Taxonomy" id="73501"/>
    <lineage>
        <taxon>Eukaryota</taxon>
        <taxon>Fungi</taxon>
        <taxon>Dikarya</taxon>
        <taxon>Ascomycota</taxon>
        <taxon>Pezizomycotina</taxon>
        <taxon>Sordariomycetes</taxon>
        <taxon>Hypocreomycetidae</taxon>
        <taxon>Hypocreales</taxon>
        <taxon>Cordycipitaceae</taxon>
        <taxon>Cordyceps</taxon>
    </lineage>
</organism>
<comment type="catalytic activity">
    <reaction evidence="8">
        <text>L-seryl-[protein] + ATP = O-phospho-L-seryl-[protein] + ADP + H(+)</text>
        <dbReference type="Rhea" id="RHEA:17989"/>
        <dbReference type="Rhea" id="RHEA-COMP:9863"/>
        <dbReference type="Rhea" id="RHEA-COMP:11604"/>
        <dbReference type="ChEBI" id="CHEBI:15378"/>
        <dbReference type="ChEBI" id="CHEBI:29999"/>
        <dbReference type="ChEBI" id="CHEBI:30616"/>
        <dbReference type="ChEBI" id="CHEBI:83421"/>
        <dbReference type="ChEBI" id="CHEBI:456216"/>
        <dbReference type="EC" id="2.7.11.1"/>
    </reaction>
</comment>
<dbReference type="Pfam" id="PF00069">
    <property type="entry name" value="Pkinase"/>
    <property type="match status" value="1"/>
</dbReference>
<dbReference type="OrthoDB" id="4866881at2759"/>
<dbReference type="EC" id="2.7.11.1" evidence="1"/>
<evidence type="ECO:0000256" key="2">
    <source>
        <dbReference type="ARBA" id="ARBA00022527"/>
    </source>
</evidence>
<evidence type="ECO:0000256" key="4">
    <source>
        <dbReference type="ARBA" id="ARBA00022741"/>
    </source>
</evidence>
<evidence type="ECO:0000256" key="8">
    <source>
        <dbReference type="ARBA" id="ARBA00048679"/>
    </source>
</evidence>
<dbReference type="GO" id="GO:0005634">
    <property type="term" value="C:nucleus"/>
    <property type="evidence" value="ECO:0007669"/>
    <property type="project" value="TreeGrafter"/>
</dbReference>
<dbReference type="InterPro" id="IPR017441">
    <property type="entry name" value="Protein_kinase_ATP_BS"/>
</dbReference>
<accession>A0A2H4SHY8</accession>
<dbReference type="GO" id="GO:0050684">
    <property type="term" value="P:regulation of mRNA processing"/>
    <property type="evidence" value="ECO:0007669"/>
    <property type="project" value="TreeGrafter"/>
</dbReference>
<feature type="domain" description="Protein kinase" evidence="10">
    <location>
        <begin position="94"/>
        <end position="436"/>
    </location>
</feature>
<dbReference type="VEuPathDB" id="FungiDB:CCM_06804"/>
<dbReference type="InterPro" id="IPR011009">
    <property type="entry name" value="Kinase-like_dom_sf"/>
</dbReference>
<dbReference type="InterPro" id="IPR000719">
    <property type="entry name" value="Prot_kinase_dom"/>
</dbReference>
<evidence type="ECO:0000256" key="1">
    <source>
        <dbReference type="ARBA" id="ARBA00012513"/>
    </source>
</evidence>
<dbReference type="PANTHER" id="PTHR47634">
    <property type="entry name" value="PROTEIN KINASE DOMAIN-CONTAINING PROTEIN-RELATED"/>
    <property type="match status" value="1"/>
</dbReference>
<evidence type="ECO:0000256" key="5">
    <source>
        <dbReference type="ARBA" id="ARBA00022777"/>
    </source>
</evidence>
<dbReference type="AlphaFoldDB" id="A0A2H4SHY8"/>
<reference evidence="11 12" key="1">
    <citation type="journal article" date="2017" name="BMC Genomics">
        <title>Chromosome level assembly and secondary metabolite potential of the parasitic fungus Cordyceps militaris.</title>
        <authorList>
            <person name="Kramer G.J."/>
            <person name="Nodwell J.R."/>
        </authorList>
    </citation>
    <scope>NUCLEOTIDE SEQUENCE [LARGE SCALE GENOMIC DNA]</scope>
    <source>
        <strain evidence="11 12">ATCC 34164</strain>
    </source>
</reference>
<gene>
    <name evidence="11" type="ORF">A9K55_008101</name>
</gene>
<dbReference type="PANTHER" id="PTHR47634:SF9">
    <property type="entry name" value="PROTEIN KINASE DOMAIN-CONTAINING PROTEIN-RELATED"/>
    <property type="match status" value="1"/>
</dbReference>
<protein>
    <recommendedName>
        <fullName evidence="1">non-specific serine/threonine protein kinase</fullName>
        <ecNumber evidence="1">2.7.11.1</ecNumber>
    </recommendedName>
</protein>
<dbReference type="GO" id="GO:0005524">
    <property type="term" value="F:ATP binding"/>
    <property type="evidence" value="ECO:0007669"/>
    <property type="project" value="UniProtKB-UniRule"/>
</dbReference>
<evidence type="ECO:0000313" key="11">
    <source>
        <dbReference type="EMBL" id="ATY62716.1"/>
    </source>
</evidence>
<proteinExistence type="predicted"/>
<dbReference type="PROSITE" id="PS50011">
    <property type="entry name" value="PROTEIN_KINASE_DOM"/>
    <property type="match status" value="1"/>
</dbReference>
<dbReference type="InterPro" id="IPR051334">
    <property type="entry name" value="SRPK"/>
</dbReference>
<dbReference type="GO" id="GO:0004674">
    <property type="term" value="F:protein serine/threonine kinase activity"/>
    <property type="evidence" value="ECO:0007669"/>
    <property type="project" value="UniProtKB-KW"/>
</dbReference>
<dbReference type="SUPFAM" id="SSF56112">
    <property type="entry name" value="Protein kinase-like (PK-like)"/>
    <property type="match status" value="1"/>
</dbReference>
<sequence>MRSALCLLSLHSSTIKSIRWKTQRDLIRINCMGRLLKWASGLLSRAPLLPLRFPATGFDVVADAELLEEQHYEEFKTGNYCPVNIGDIYDSNTYQVLGKLGFGSTATVWLARNLRFYALKVFMRNSDDACISEFRTYNAIANANPYHPGHPHIRTAVRTFAIERQGQYYQCLVQPPMWDSWRDLLSRNPSGRFSTALLKGGLRHLLLALDYLHTECKLVHTDIKADNILHAIADKGILKSFVKDEIETPSPRKFVNTAPVYMSRRFGLPEEFGIIVLSDFGEAVKGDVKRNHNAQPDVYRSPEVMLQAAWSYPIDIWNVGAMIWDVFEGGHLFHGIDPSPEKGYYTTRAHLAEIIVLLGPPPLDLLQRGVRSKEFFSEDGQWIADCPIPQGKSLEKAELFLTGRNKDMFLSFVKGMLTWRPEDRKTAKELLEDPWLKTWDIKD</sequence>
<comment type="catalytic activity">
    <reaction evidence="7">
        <text>L-threonyl-[protein] + ATP = O-phospho-L-threonyl-[protein] + ADP + H(+)</text>
        <dbReference type="Rhea" id="RHEA:46608"/>
        <dbReference type="Rhea" id="RHEA-COMP:11060"/>
        <dbReference type="Rhea" id="RHEA-COMP:11605"/>
        <dbReference type="ChEBI" id="CHEBI:15378"/>
        <dbReference type="ChEBI" id="CHEBI:30013"/>
        <dbReference type="ChEBI" id="CHEBI:30616"/>
        <dbReference type="ChEBI" id="CHEBI:61977"/>
        <dbReference type="ChEBI" id="CHEBI:456216"/>
        <dbReference type="EC" id="2.7.11.1"/>
    </reaction>
</comment>
<evidence type="ECO:0000256" key="3">
    <source>
        <dbReference type="ARBA" id="ARBA00022679"/>
    </source>
</evidence>
<evidence type="ECO:0000256" key="6">
    <source>
        <dbReference type="ARBA" id="ARBA00022840"/>
    </source>
</evidence>
<name>A0A2H4SHY8_CORMI</name>
<dbReference type="Gene3D" id="3.30.200.20">
    <property type="entry name" value="Phosphorylase Kinase, domain 1"/>
    <property type="match status" value="1"/>
</dbReference>
<dbReference type="PROSITE" id="PS00107">
    <property type="entry name" value="PROTEIN_KINASE_ATP"/>
    <property type="match status" value="1"/>
</dbReference>
<feature type="binding site" evidence="9">
    <location>
        <position position="120"/>
    </location>
    <ligand>
        <name>ATP</name>
        <dbReference type="ChEBI" id="CHEBI:30616"/>
    </ligand>
</feature>
<evidence type="ECO:0000313" key="12">
    <source>
        <dbReference type="Proteomes" id="UP000323067"/>
    </source>
</evidence>
<keyword evidence="5 11" id="KW-0418">Kinase</keyword>
<keyword evidence="2" id="KW-0723">Serine/threonine-protein kinase</keyword>
<keyword evidence="4 9" id="KW-0547">Nucleotide-binding</keyword>
<evidence type="ECO:0000256" key="9">
    <source>
        <dbReference type="PROSITE-ProRule" id="PRU10141"/>
    </source>
</evidence>
<keyword evidence="6 9" id="KW-0067">ATP-binding</keyword>
<dbReference type="GO" id="GO:0000245">
    <property type="term" value="P:spliceosomal complex assembly"/>
    <property type="evidence" value="ECO:0007669"/>
    <property type="project" value="TreeGrafter"/>
</dbReference>
<evidence type="ECO:0000256" key="7">
    <source>
        <dbReference type="ARBA" id="ARBA00047899"/>
    </source>
</evidence>
<dbReference type="GO" id="GO:0005737">
    <property type="term" value="C:cytoplasm"/>
    <property type="evidence" value="ECO:0007669"/>
    <property type="project" value="TreeGrafter"/>
</dbReference>
<dbReference type="EMBL" id="CP023324">
    <property type="protein sequence ID" value="ATY62716.1"/>
    <property type="molecule type" value="Genomic_DNA"/>
</dbReference>
<keyword evidence="3" id="KW-0808">Transferase</keyword>
<dbReference type="SMART" id="SM00220">
    <property type="entry name" value="S_TKc"/>
    <property type="match status" value="1"/>
</dbReference>
<evidence type="ECO:0000259" key="10">
    <source>
        <dbReference type="PROSITE" id="PS50011"/>
    </source>
</evidence>
<dbReference type="Gene3D" id="1.10.510.10">
    <property type="entry name" value="Transferase(Phosphotransferase) domain 1"/>
    <property type="match status" value="1"/>
</dbReference>
<dbReference type="Proteomes" id="UP000323067">
    <property type="component" value="Chromosome vii"/>
</dbReference>
<dbReference type="VEuPathDB" id="FungiDB:A9K55_008101"/>